<dbReference type="AlphaFoldDB" id="X1FH40"/>
<comment type="caution">
    <text evidence="1">The sequence shown here is derived from an EMBL/GenBank/DDBJ whole genome shotgun (WGS) entry which is preliminary data.</text>
</comment>
<reference evidence="1" key="1">
    <citation type="journal article" date="2014" name="Front. Microbiol.">
        <title>High frequency of phylogenetically diverse reductive dehalogenase-homologous genes in deep subseafloor sedimentary metagenomes.</title>
        <authorList>
            <person name="Kawai M."/>
            <person name="Futagami T."/>
            <person name="Toyoda A."/>
            <person name="Takaki Y."/>
            <person name="Nishi S."/>
            <person name="Hori S."/>
            <person name="Arai W."/>
            <person name="Tsubouchi T."/>
            <person name="Morono Y."/>
            <person name="Uchiyama I."/>
            <person name="Ito T."/>
            <person name="Fujiyama A."/>
            <person name="Inagaki F."/>
            <person name="Takami H."/>
        </authorList>
    </citation>
    <scope>NUCLEOTIDE SEQUENCE</scope>
    <source>
        <strain evidence="1">Expedition CK06-06</strain>
    </source>
</reference>
<evidence type="ECO:0008006" key="2">
    <source>
        <dbReference type="Google" id="ProtNLM"/>
    </source>
</evidence>
<gene>
    <name evidence="1" type="ORF">S03H2_04348</name>
</gene>
<organism evidence="1">
    <name type="scientific">marine sediment metagenome</name>
    <dbReference type="NCBI Taxonomy" id="412755"/>
    <lineage>
        <taxon>unclassified sequences</taxon>
        <taxon>metagenomes</taxon>
        <taxon>ecological metagenomes</taxon>
    </lineage>
</organism>
<sequence>MAKVYDIKRLKGLNEEEKGQLLKDAYDLGFKYEHDYHGCSQSAFGALQELFGISNDIAFKAACGLAGGLGGSSLMTCGALSGSCMFLSMLYGRERDKIEDPEGYRFVAYNACNKVLEKYLQEWGTAECREIQKIKFGGKWFKINDPEQFKEFVSLGGNTIFGPDVVGKAVRWCAEVILERESKN</sequence>
<dbReference type="InterPro" id="IPR010181">
    <property type="entry name" value="CGCAxxGCC_motif"/>
</dbReference>
<name>X1FH40_9ZZZZ</name>
<evidence type="ECO:0000313" key="1">
    <source>
        <dbReference type="EMBL" id="GAH20098.1"/>
    </source>
</evidence>
<dbReference type="EMBL" id="BARU01001714">
    <property type="protein sequence ID" value="GAH20098.1"/>
    <property type="molecule type" value="Genomic_DNA"/>
</dbReference>
<proteinExistence type="predicted"/>
<dbReference type="Pfam" id="PF09719">
    <property type="entry name" value="C_GCAxxG_C_C"/>
    <property type="match status" value="1"/>
</dbReference>
<accession>X1FH40</accession>
<protein>
    <recommendedName>
        <fullName evidence="2">C_GCAxxG_C_C family protein</fullName>
    </recommendedName>
</protein>
<dbReference type="NCBIfam" id="TIGR01909">
    <property type="entry name" value="C_GCAxxG_C_C"/>
    <property type="match status" value="1"/>
</dbReference>